<dbReference type="InterPro" id="IPR004089">
    <property type="entry name" value="MCPsignal_dom"/>
</dbReference>
<keyword evidence="9" id="KW-1185">Reference proteome</keyword>
<evidence type="ECO:0000256" key="5">
    <source>
        <dbReference type="SAM" id="Phobius"/>
    </source>
</evidence>
<protein>
    <submittedName>
        <fullName evidence="8">HAMP domain-containing protein</fullName>
    </submittedName>
</protein>
<dbReference type="SMART" id="SM00283">
    <property type="entry name" value="MA"/>
    <property type="match status" value="1"/>
</dbReference>
<dbReference type="Pfam" id="PF00015">
    <property type="entry name" value="MCPsignal"/>
    <property type="match status" value="1"/>
</dbReference>
<gene>
    <name evidence="8" type="ORF">DZC73_10030</name>
</gene>
<dbReference type="PROSITE" id="PS50111">
    <property type="entry name" value="CHEMOTAXIS_TRANSDUC_2"/>
    <property type="match status" value="1"/>
</dbReference>
<feature type="domain" description="Methyl-accepting transducer" evidence="6">
    <location>
        <begin position="329"/>
        <end position="558"/>
    </location>
</feature>
<dbReference type="GO" id="GO:0005886">
    <property type="term" value="C:plasma membrane"/>
    <property type="evidence" value="ECO:0007669"/>
    <property type="project" value="TreeGrafter"/>
</dbReference>
<dbReference type="CDD" id="cd11386">
    <property type="entry name" value="MCP_signal"/>
    <property type="match status" value="1"/>
</dbReference>
<proteinExistence type="inferred from homology"/>
<sequence>MTREAREAGPVELGTVHRDRREEVAHSRAAMAPFSYIHVVNSSSCARASKSATHRQRRRLRMLANLRIGTRLSLLAASLTLLIAAVALVSVFGLRQLNERFELAYRKDTVPLGQLGLALDTLYRSRTRITLGMESQYIKTAAEHFDAMDKLDAQALATLDGSFAVIDDAAGREQADIFKKSWTEYVRARADVIKTFKEGDRPTAVSNFRLNVLPPFEAAAGAVATLLSQRVQATEAATQATAASSRMLMMATLAVLAAGVGLAVVLSVVIIRSIVRPLRRAVEAARTIARGDLHESIDAHGSDETAQLLHAMADMRDNLARLVSEVRDGVNAMTGATTEIASGNLDLSSRTERQASSLQETAASLSEMTRAVALHAEASRQAEQLATGASEVAARGGAVVGEVVDTMSDIQASSRKISEIISVIDGIAFQTNILALNAAVEAARAGEQGRGFAVVAGEVRTLAQRSAQAAKEIKGLIAMSVQRVEAGSTLVGQAGSTMTDIVAQVGRVRDLIAELTRATHEQSGGIAQVNDSVTRIDDATQQNAALVEQSAAAASSLQTQADRLVHAVSAFRLPQAAEQ</sequence>
<evidence type="ECO:0000256" key="2">
    <source>
        <dbReference type="ARBA" id="ARBA00022481"/>
    </source>
</evidence>
<dbReference type="CDD" id="cd06225">
    <property type="entry name" value="HAMP"/>
    <property type="match status" value="1"/>
</dbReference>
<evidence type="ECO:0000313" key="8">
    <source>
        <dbReference type="EMBL" id="RQP25173.1"/>
    </source>
</evidence>
<keyword evidence="5" id="KW-1133">Transmembrane helix</keyword>
<dbReference type="PROSITE" id="PS50885">
    <property type="entry name" value="HAMP"/>
    <property type="match status" value="1"/>
</dbReference>
<feature type="domain" description="HAMP" evidence="7">
    <location>
        <begin position="272"/>
        <end position="324"/>
    </location>
</feature>
<comment type="similarity">
    <text evidence="3">Belongs to the methyl-accepting chemotaxis (MCP) protein family.</text>
</comment>
<dbReference type="InterPro" id="IPR003660">
    <property type="entry name" value="HAMP_dom"/>
</dbReference>
<evidence type="ECO:0000313" key="9">
    <source>
        <dbReference type="Proteomes" id="UP000267464"/>
    </source>
</evidence>
<accession>A0A3N7HTR2</accession>
<keyword evidence="2" id="KW-0488">Methylation</keyword>
<dbReference type="Pfam" id="PF00672">
    <property type="entry name" value="HAMP"/>
    <property type="match status" value="1"/>
</dbReference>
<keyword evidence="5" id="KW-0472">Membrane</keyword>
<evidence type="ECO:0000256" key="4">
    <source>
        <dbReference type="PROSITE-ProRule" id="PRU00284"/>
    </source>
</evidence>
<keyword evidence="4" id="KW-0807">Transducer</keyword>
<comment type="caution">
    <text evidence="8">The sequence shown here is derived from an EMBL/GenBank/DDBJ whole genome shotgun (WGS) entry which is preliminary data.</text>
</comment>
<evidence type="ECO:0000256" key="1">
    <source>
        <dbReference type="ARBA" id="ARBA00004370"/>
    </source>
</evidence>
<feature type="transmembrane region" description="Helical" evidence="5">
    <location>
        <begin position="247"/>
        <end position="271"/>
    </location>
</feature>
<dbReference type="InterPro" id="IPR051310">
    <property type="entry name" value="MCP_chemotaxis"/>
</dbReference>
<reference evidence="8 9" key="1">
    <citation type="submission" date="2018-08" db="EMBL/GenBank/DDBJ databases">
        <authorList>
            <person name="Khan S.A."/>
            <person name="Jeon C.O."/>
            <person name="Chun B.H."/>
            <person name="Jeong S.E."/>
        </authorList>
    </citation>
    <scope>NUCLEOTIDE SEQUENCE [LARGE SCALE GENOMIC DNA]</scope>
    <source>
        <strain evidence="8 9">S-16</strain>
    </source>
</reference>
<dbReference type="GO" id="GO:0007165">
    <property type="term" value="P:signal transduction"/>
    <property type="evidence" value="ECO:0007669"/>
    <property type="project" value="UniProtKB-KW"/>
</dbReference>
<evidence type="ECO:0000256" key="3">
    <source>
        <dbReference type="ARBA" id="ARBA00029447"/>
    </source>
</evidence>
<dbReference type="Pfam" id="PF12729">
    <property type="entry name" value="4HB_MCP_1"/>
    <property type="match status" value="1"/>
</dbReference>
<organism evidence="8 9">
    <name type="scientific">Piscinibacter terrae</name>
    <dbReference type="NCBI Taxonomy" id="2496871"/>
    <lineage>
        <taxon>Bacteria</taxon>
        <taxon>Pseudomonadati</taxon>
        <taxon>Pseudomonadota</taxon>
        <taxon>Betaproteobacteria</taxon>
        <taxon>Burkholderiales</taxon>
        <taxon>Sphaerotilaceae</taxon>
        <taxon>Piscinibacter</taxon>
    </lineage>
</organism>
<name>A0A3N7HTR2_9BURK</name>
<dbReference type="SMART" id="SM00304">
    <property type="entry name" value="HAMP"/>
    <property type="match status" value="1"/>
</dbReference>
<evidence type="ECO:0000259" key="6">
    <source>
        <dbReference type="PROSITE" id="PS50111"/>
    </source>
</evidence>
<dbReference type="Gene3D" id="1.10.287.950">
    <property type="entry name" value="Methyl-accepting chemotaxis protein"/>
    <property type="match status" value="1"/>
</dbReference>
<dbReference type="FunFam" id="1.10.287.950:FF:000001">
    <property type="entry name" value="Methyl-accepting chemotaxis sensory transducer"/>
    <property type="match status" value="1"/>
</dbReference>
<dbReference type="GO" id="GO:0004888">
    <property type="term" value="F:transmembrane signaling receptor activity"/>
    <property type="evidence" value="ECO:0007669"/>
    <property type="project" value="TreeGrafter"/>
</dbReference>
<evidence type="ECO:0000259" key="7">
    <source>
        <dbReference type="PROSITE" id="PS50885"/>
    </source>
</evidence>
<comment type="subcellular location">
    <subcellularLocation>
        <location evidence="1">Membrane</location>
    </subcellularLocation>
</comment>
<dbReference type="Proteomes" id="UP000267464">
    <property type="component" value="Unassembled WGS sequence"/>
</dbReference>
<feature type="transmembrane region" description="Helical" evidence="5">
    <location>
        <begin position="68"/>
        <end position="94"/>
    </location>
</feature>
<dbReference type="SUPFAM" id="SSF58104">
    <property type="entry name" value="Methyl-accepting chemotaxis protein (MCP) signaling domain"/>
    <property type="match status" value="1"/>
</dbReference>
<dbReference type="PANTHER" id="PTHR43531:SF14">
    <property type="entry name" value="METHYL-ACCEPTING CHEMOTAXIS PROTEIN I-RELATED"/>
    <property type="match status" value="1"/>
</dbReference>
<dbReference type="AlphaFoldDB" id="A0A3N7HTR2"/>
<keyword evidence="5" id="KW-0812">Transmembrane</keyword>
<reference evidence="8 9" key="2">
    <citation type="submission" date="2018-12" db="EMBL/GenBank/DDBJ databases">
        <title>Rhizobacter gummiphilus sp. nov., a rubber-degrading bacterium isolated from the soil of a botanical garden in Japan.</title>
        <authorList>
            <person name="Shunsuke S.S."/>
        </authorList>
    </citation>
    <scope>NUCLEOTIDE SEQUENCE [LARGE SCALE GENOMIC DNA]</scope>
    <source>
        <strain evidence="8 9">S-16</strain>
    </source>
</reference>
<dbReference type="PANTHER" id="PTHR43531">
    <property type="entry name" value="PROTEIN ICFG"/>
    <property type="match status" value="1"/>
</dbReference>
<dbReference type="InterPro" id="IPR024478">
    <property type="entry name" value="HlyB_4HB_MCP"/>
</dbReference>
<dbReference type="EMBL" id="QUSW01000002">
    <property type="protein sequence ID" value="RQP25173.1"/>
    <property type="molecule type" value="Genomic_DNA"/>
</dbReference>
<dbReference type="GO" id="GO:0006935">
    <property type="term" value="P:chemotaxis"/>
    <property type="evidence" value="ECO:0007669"/>
    <property type="project" value="TreeGrafter"/>
</dbReference>